<evidence type="ECO:0000256" key="9">
    <source>
        <dbReference type="ARBA" id="ARBA00022960"/>
    </source>
</evidence>
<evidence type="ECO:0000256" key="4">
    <source>
        <dbReference type="ARBA" id="ARBA00022490"/>
    </source>
</evidence>
<comment type="subcellular location">
    <subcellularLocation>
        <location evidence="1 14">Cytoplasm</location>
    </subcellularLocation>
</comment>
<dbReference type="PANTHER" id="PTHR43445:SF3">
    <property type="entry name" value="UDP-N-ACETYLMURAMATE--L-ALANINE LIGASE"/>
    <property type="match status" value="1"/>
</dbReference>
<dbReference type="PANTHER" id="PTHR43445">
    <property type="entry name" value="UDP-N-ACETYLMURAMATE--L-ALANINE LIGASE-RELATED"/>
    <property type="match status" value="1"/>
</dbReference>
<dbReference type="Pfam" id="PF02875">
    <property type="entry name" value="Mur_ligase_C"/>
    <property type="match status" value="1"/>
</dbReference>
<comment type="function">
    <text evidence="14">Cell wall formation.</text>
</comment>
<comment type="caution">
    <text evidence="18">The sequence shown here is derived from an EMBL/GenBank/DDBJ whole genome shotgun (WGS) entry which is preliminary data.</text>
</comment>
<name>A0A923HQB5_9FIRM</name>
<keyword evidence="6 14" id="KW-0132">Cell division</keyword>
<dbReference type="HAMAP" id="MF_00046">
    <property type="entry name" value="MurC"/>
    <property type="match status" value="1"/>
</dbReference>
<keyword evidence="9 14" id="KW-0133">Cell shape</keyword>
<evidence type="ECO:0000256" key="11">
    <source>
        <dbReference type="ARBA" id="ARBA00023306"/>
    </source>
</evidence>
<dbReference type="GO" id="GO:0009252">
    <property type="term" value="P:peptidoglycan biosynthetic process"/>
    <property type="evidence" value="ECO:0007669"/>
    <property type="project" value="UniProtKB-UniRule"/>
</dbReference>
<evidence type="ECO:0000259" key="16">
    <source>
        <dbReference type="Pfam" id="PF02875"/>
    </source>
</evidence>
<evidence type="ECO:0000256" key="10">
    <source>
        <dbReference type="ARBA" id="ARBA00022984"/>
    </source>
</evidence>
<dbReference type="Gene3D" id="3.40.1190.10">
    <property type="entry name" value="Mur-like, catalytic domain"/>
    <property type="match status" value="1"/>
</dbReference>
<evidence type="ECO:0000256" key="3">
    <source>
        <dbReference type="ARBA" id="ARBA00012211"/>
    </source>
</evidence>
<dbReference type="Gene3D" id="3.90.190.20">
    <property type="entry name" value="Mur ligase, C-terminal domain"/>
    <property type="match status" value="1"/>
</dbReference>
<organism evidence="18 19">
    <name type="scientific">Acetobacterium paludosum</name>
    <dbReference type="NCBI Taxonomy" id="52693"/>
    <lineage>
        <taxon>Bacteria</taxon>
        <taxon>Bacillati</taxon>
        <taxon>Bacillota</taxon>
        <taxon>Clostridia</taxon>
        <taxon>Eubacteriales</taxon>
        <taxon>Eubacteriaceae</taxon>
        <taxon>Acetobacterium</taxon>
    </lineage>
</organism>
<dbReference type="InterPro" id="IPR005758">
    <property type="entry name" value="UDP-N-AcMur_Ala_ligase_MurC"/>
</dbReference>
<dbReference type="GO" id="GO:0051301">
    <property type="term" value="P:cell division"/>
    <property type="evidence" value="ECO:0007669"/>
    <property type="project" value="UniProtKB-KW"/>
</dbReference>
<dbReference type="InterPro" id="IPR050061">
    <property type="entry name" value="MurCDEF_pg_biosynth"/>
</dbReference>
<evidence type="ECO:0000256" key="13">
    <source>
        <dbReference type="ARBA" id="ARBA00047833"/>
    </source>
</evidence>
<dbReference type="EC" id="6.3.2.8" evidence="3 14"/>
<protein>
    <recommendedName>
        <fullName evidence="3 14">UDP-N-acetylmuramate--L-alanine ligase</fullName>
        <ecNumber evidence="3 14">6.3.2.8</ecNumber>
    </recommendedName>
    <alternativeName>
        <fullName evidence="14">UDP-N-acetylmuramoyl-L-alanine synthetase</fullName>
    </alternativeName>
</protein>
<dbReference type="GO" id="GO:0005737">
    <property type="term" value="C:cytoplasm"/>
    <property type="evidence" value="ECO:0007669"/>
    <property type="project" value="UniProtKB-SubCell"/>
</dbReference>
<feature type="domain" description="Mur ligase N-terminal catalytic" evidence="15">
    <location>
        <begin position="18"/>
        <end position="111"/>
    </location>
</feature>
<keyword evidence="11 14" id="KW-0131">Cell cycle</keyword>
<dbReference type="AlphaFoldDB" id="A0A923HQB5"/>
<feature type="binding site" evidence="14">
    <location>
        <begin position="122"/>
        <end position="128"/>
    </location>
    <ligand>
        <name>ATP</name>
        <dbReference type="ChEBI" id="CHEBI:30616"/>
    </ligand>
</feature>
<evidence type="ECO:0000256" key="6">
    <source>
        <dbReference type="ARBA" id="ARBA00022618"/>
    </source>
</evidence>
<evidence type="ECO:0000256" key="12">
    <source>
        <dbReference type="ARBA" id="ARBA00023316"/>
    </source>
</evidence>
<feature type="domain" description="Mur ligase C-terminal" evidence="16">
    <location>
        <begin position="323"/>
        <end position="452"/>
    </location>
</feature>
<dbReference type="SUPFAM" id="SSF53244">
    <property type="entry name" value="MurD-like peptide ligases, peptide-binding domain"/>
    <property type="match status" value="1"/>
</dbReference>
<keyword evidence="5 14" id="KW-0436">Ligase</keyword>
<reference evidence="18" key="2">
    <citation type="submission" date="2020-10" db="EMBL/GenBank/DDBJ databases">
        <title>Comparative genomics of the Acetobacterium genus.</title>
        <authorList>
            <person name="Marshall C."/>
            <person name="May H."/>
            <person name="Norman S."/>
        </authorList>
    </citation>
    <scope>NUCLEOTIDE SEQUENCE</scope>
    <source>
        <strain evidence="18">DER-2019</strain>
    </source>
</reference>
<keyword evidence="4 14" id="KW-0963">Cytoplasm</keyword>
<dbReference type="Gene3D" id="3.40.50.720">
    <property type="entry name" value="NAD(P)-binding Rossmann-like Domain"/>
    <property type="match status" value="1"/>
</dbReference>
<sequence length="472" mass="52960">MKSQLEKKFNRPINKLFFIGIGGSSMSGLASMSLSQGFSIEGSDMITSSYVEKLESLGIKVHIGHNYENIPADTDCVVYSAAIHEDNPDMIKATDLNIPKIERSNFLGLFSHIFNKTIAISGTHGKTTTSSMIACMLQYAELRPSLSIGGKLDEFGGNAIIDSKEYFVVEACEYVDSFLTTSHSIGVITNIEEDHLDYFKNGLPQIKESFHKFGSILPADGLMIAYGDSQDVLDVVKGLRCPVVTYGLNPRNDWHPENIQYDKVGKPNFDVYKGKSFYGHYELMIPGEHNVLDALAAIICGDFLVIPVETSIAAMARFHGAKRRFEFRGEVNGINVFEDYAHHPTELKVVIDAALNYVHNKLWVVFQPHTYSRTYSFFDDFVDAFAKADYVILNDIYSDREGNDWNIHSEDLQKAIEEKYHIPTVTISDFKDIVDYLTSHLCENDLVLVAGSQTINHVAFDLVDKLKEMHNS</sequence>
<dbReference type="GO" id="GO:0008763">
    <property type="term" value="F:UDP-N-acetylmuramate-L-alanine ligase activity"/>
    <property type="evidence" value="ECO:0007669"/>
    <property type="project" value="UniProtKB-UniRule"/>
</dbReference>
<comment type="catalytic activity">
    <reaction evidence="13 14">
        <text>UDP-N-acetyl-alpha-D-muramate + L-alanine + ATP = UDP-N-acetyl-alpha-D-muramoyl-L-alanine + ADP + phosphate + H(+)</text>
        <dbReference type="Rhea" id="RHEA:23372"/>
        <dbReference type="ChEBI" id="CHEBI:15378"/>
        <dbReference type="ChEBI" id="CHEBI:30616"/>
        <dbReference type="ChEBI" id="CHEBI:43474"/>
        <dbReference type="ChEBI" id="CHEBI:57972"/>
        <dbReference type="ChEBI" id="CHEBI:70757"/>
        <dbReference type="ChEBI" id="CHEBI:83898"/>
        <dbReference type="ChEBI" id="CHEBI:456216"/>
        <dbReference type="EC" id="6.3.2.8"/>
    </reaction>
</comment>
<feature type="domain" description="Mur ligase central" evidence="17">
    <location>
        <begin position="120"/>
        <end position="300"/>
    </location>
</feature>
<accession>A0A923HQB5</accession>
<keyword evidence="12 14" id="KW-0961">Cell wall biogenesis/degradation</keyword>
<evidence type="ECO:0000256" key="1">
    <source>
        <dbReference type="ARBA" id="ARBA00004496"/>
    </source>
</evidence>
<dbReference type="NCBIfam" id="TIGR01082">
    <property type="entry name" value="murC"/>
    <property type="match status" value="1"/>
</dbReference>
<dbReference type="GO" id="GO:0071555">
    <property type="term" value="P:cell wall organization"/>
    <property type="evidence" value="ECO:0007669"/>
    <property type="project" value="UniProtKB-KW"/>
</dbReference>
<dbReference type="InterPro" id="IPR000713">
    <property type="entry name" value="Mur_ligase_N"/>
</dbReference>
<evidence type="ECO:0000313" key="19">
    <source>
        <dbReference type="Proteomes" id="UP000616595"/>
    </source>
</evidence>
<dbReference type="InterPro" id="IPR013221">
    <property type="entry name" value="Mur_ligase_cen"/>
</dbReference>
<evidence type="ECO:0000256" key="8">
    <source>
        <dbReference type="ARBA" id="ARBA00022840"/>
    </source>
</evidence>
<evidence type="ECO:0000313" key="18">
    <source>
        <dbReference type="EMBL" id="MBC3886859.1"/>
    </source>
</evidence>
<dbReference type="EMBL" id="WJBD01000001">
    <property type="protein sequence ID" value="MBC3886859.1"/>
    <property type="molecule type" value="Genomic_DNA"/>
</dbReference>
<dbReference type="Pfam" id="PF01225">
    <property type="entry name" value="Mur_ligase"/>
    <property type="match status" value="1"/>
</dbReference>
<dbReference type="InterPro" id="IPR004101">
    <property type="entry name" value="Mur_ligase_C"/>
</dbReference>
<dbReference type="InterPro" id="IPR036565">
    <property type="entry name" value="Mur-like_cat_sf"/>
</dbReference>
<dbReference type="OrthoDB" id="9804126at2"/>
<keyword evidence="8 14" id="KW-0067">ATP-binding</keyword>
<evidence type="ECO:0000256" key="2">
    <source>
        <dbReference type="ARBA" id="ARBA00004752"/>
    </source>
</evidence>
<dbReference type="Proteomes" id="UP000616595">
    <property type="component" value="Unassembled WGS sequence"/>
</dbReference>
<dbReference type="SUPFAM" id="SSF53623">
    <property type="entry name" value="MurD-like peptide ligases, catalytic domain"/>
    <property type="match status" value="1"/>
</dbReference>
<comment type="pathway">
    <text evidence="2 14">Cell wall biogenesis; peptidoglycan biosynthesis.</text>
</comment>
<dbReference type="InterPro" id="IPR036615">
    <property type="entry name" value="Mur_ligase_C_dom_sf"/>
</dbReference>
<dbReference type="GO" id="GO:0008360">
    <property type="term" value="P:regulation of cell shape"/>
    <property type="evidence" value="ECO:0007669"/>
    <property type="project" value="UniProtKB-KW"/>
</dbReference>
<keyword evidence="10 14" id="KW-0573">Peptidoglycan synthesis</keyword>
<dbReference type="SUPFAM" id="SSF51984">
    <property type="entry name" value="MurCD N-terminal domain"/>
    <property type="match status" value="1"/>
</dbReference>
<evidence type="ECO:0000259" key="15">
    <source>
        <dbReference type="Pfam" id="PF01225"/>
    </source>
</evidence>
<evidence type="ECO:0000256" key="5">
    <source>
        <dbReference type="ARBA" id="ARBA00022598"/>
    </source>
</evidence>
<evidence type="ECO:0000256" key="7">
    <source>
        <dbReference type="ARBA" id="ARBA00022741"/>
    </source>
</evidence>
<keyword evidence="19" id="KW-1185">Reference proteome</keyword>
<evidence type="ECO:0000259" key="17">
    <source>
        <dbReference type="Pfam" id="PF08245"/>
    </source>
</evidence>
<keyword evidence="7 14" id="KW-0547">Nucleotide-binding</keyword>
<comment type="similarity">
    <text evidence="14">Belongs to the MurCDEF family.</text>
</comment>
<gene>
    <name evidence="14 18" type="primary">murC</name>
    <name evidence="18" type="ORF">GH810_00815</name>
</gene>
<dbReference type="GO" id="GO:0005524">
    <property type="term" value="F:ATP binding"/>
    <property type="evidence" value="ECO:0007669"/>
    <property type="project" value="UniProtKB-UniRule"/>
</dbReference>
<evidence type="ECO:0000256" key="14">
    <source>
        <dbReference type="HAMAP-Rule" id="MF_00046"/>
    </source>
</evidence>
<dbReference type="Pfam" id="PF08245">
    <property type="entry name" value="Mur_ligase_M"/>
    <property type="match status" value="1"/>
</dbReference>
<dbReference type="RefSeq" id="WP_148565489.1">
    <property type="nucleotide sequence ID" value="NZ_RXYA01000001.1"/>
</dbReference>
<proteinExistence type="inferred from homology"/>
<reference evidence="18" key="1">
    <citation type="submission" date="2019-10" db="EMBL/GenBank/DDBJ databases">
        <authorList>
            <person name="Ross D.E."/>
            <person name="Gulliver D."/>
        </authorList>
    </citation>
    <scope>NUCLEOTIDE SEQUENCE</scope>
    <source>
        <strain evidence="18">DER-2019</strain>
    </source>
</reference>